<dbReference type="Gene3D" id="3.90.550.10">
    <property type="entry name" value="Spore Coat Polysaccharide Biosynthesis Protein SpsA, Chain A"/>
    <property type="match status" value="1"/>
</dbReference>
<organism evidence="2 3">
    <name type="scientific">Geosporobacter subterraneus DSM 17957</name>
    <dbReference type="NCBI Taxonomy" id="1121919"/>
    <lineage>
        <taxon>Bacteria</taxon>
        <taxon>Bacillati</taxon>
        <taxon>Bacillota</taxon>
        <taxon>Clostridia</taxon>
        <taxon>Peptostreptococcales</taxon>
        <taxon>Thermotaleaceae</taxon>
        <taxon>Geosporobacter</taxon>
    </lineage>
</organism>
<dbReference type="AlphaFoldDB" id="A0A1M6C547"/>
<evidence type="ECO:0000313" key="2">
    <source>
        <dbReference type="EMBL" id="SHI56146.1"/>
    </source>
</evidence>
<dbReference type="OrthoDB" id="9810303at2"/>
<protein>
    <submittedName>
        <fullName evidence="2">Glycosyl transferase family 2</fullName>
    </submittedName>
</protein>
<keyword evidence="2" id="KW-0808">Transferase</keyword>
<dbReference type="EMBL" id="FQZV01000003">
    <property type="protein sequence ID" value="SHI56146.1"/>
    <property type="molecule type" value="Genomic_DNA"/>
</dbReference>
<dbReference type="Proteomes" id="UP000184536">
    <property type="component" value="Unassembled WGS sequence"/>
</dbReference>
<sequence>MRKRITVILPAYNEEDRIAHTIAGLQKSNYVNRILVVDDGSKDETARVAEAAGAEVYRLPANAGKGYAMQQGVEKTVHDSDILVFLDADIGEGASEIDKLIAPIDLEEADVTIARFPAAKKKGGFGLVKNLAKYGVKFYTGKTLTASLSGQRAFKSEVLAAIGKMPVHYGVEVGMTIDLLRMGYHILEVDVNMTHRETGRDLKGFIHRGKQFCQILATLIQKSKGVVRSC</sequence>
<dbReference type="InterPro" id="IPR001173">
    <property type="entry name" value="Glyco_trans_2-like"/>
</dbReference>
<reference evidence="3" key="1">
    <citation type="submission" date="2016-11" db="EMBL/GenBank/DDBJ databases">
        <authorList>
            <person name="Varghese N."/>
            <person name="Submissions S."/>
        </authorList>
    </citation>
    <scope>NUCLEOTIDE SEQUENCE [LARGE SCALE GENOMIC DNA]</scope>
    <source>
        <strain evidence="3">DSM 17957</strain>
    </source>
</reference>
<feature type="domain" description="Glycosyltransferase 2-like" evidence="1">
    <location>
        <begin position="6"/>
        <end position="128"/>
    </location>
</feature>
<evidence type="ECO:0000259" key="1">
    <source>
        <dbReference type="Pfam" id="PF00535"/>
    </source>
</evidence>
<dbReference type="InterPro" id="IPR050256">
    <property type="entry name" value="Glycosyltransferase_2"/>
</dbReference>
<gene>
    <name evidence="2" type="ORF">SAMN02745975_00163</name>
</gene>
<dbReference type="STRING" id="1121919.SAMN02745975_00163"/>
<name>A0A1M6C547_9FIRM</name>
<proteinExistence type="predicted"/>
<evidence type="ECO:0000313" key="3">
    <source>
        <dbReference type="Proteomes" id="UP000184536"/>
    </source>
</evidence>
<dbReference type="RefSeq" id="WP_110939476.1">
    <property type="nucleotide sequence ID" value="NZ_FQZV01000003.1"/>
</dbReference>
<keyword evidence="3" id="KW-1185">Reference proteome</keyword>
<accession>A0A1M6C547</accession>
<dbReference type="PANTHER" id="PTHR48090:SF7">
    <property type="entry name" value="RFBJ PROTEIN"/>
    <property type="match status" value="1"/>
</dbReference>
<dbReference type="CDD" id="cd04179">
    <property type="entry name" value="DPM_DPG-synthase_like"/>
    <property type="match status" value="1"/>
</dbReference>
<dbReference type="GO" id="GO:0016740">
    <property type="term" value="F:transferase activity"/>
    <property type="evidence" value="ECO:0007669"/>
    <property type="project" value="UniProtKB-KW"/>
</dbReference>
<dbReference type="SUPFAM" id="SSF53448">
    <property type="entry name" value="Nucleotide-diphospho-sugar transferases"/>
    <property type="match status" value="1"/>
</dbReference>
<dbReference type="InterPro" id="IPR029044">
    <property type="entry name" value="Nucleotide-diphossugar_trans"/>
</dbReference>
<dbReference type="PANTHER" id="PTHR48090">
    <property type="entry name" value="UNDECAPRENYL-PHOSPHATE 4-DEOXY-4-FORMAMIDO-L-ARABINOSE TRANSFERASE-RELATED"/>
    <property type="match status" value="1"/>
</dbReference>
<dbReference type="Pfam" id="PF00535">
    <property type="entry name" value="Glycos_transf_2"/>
    <property type="match status" value="1"/>
</dbReference>